<dbReference type="Proteomes" id="UP000053927">
    <property type="component" value="Unassembled WGS sequence"/>
</dbReference>
<reference evidence="3" key="1">
    <citation type="journal article" date="2012" name="Science">
        <title>The Paleozoic origin of enzymatic lignin decomposition reconstructed from 31 fungal genomes.</title>
        <authorList>
            <person name="Floudas D."/>
            <person name="Binder M."/>
            <person name="Riley R."/>
            <person name="Barry K."/>
            <person name="Blanchette R.A."/>
            <person name="Henrissat B."/>
            <person name="Martinez A.T."/>
            <person name="Otillar R."/>
            <person name="Spatafora J.W."/>
            <person name="Yadav J.S."/>
            <person name="Aerts A."/>
            <person name="Benoit I."/>
            <person name="Boyd A."/>
            <person name="Carlson A."/>
            <person name="Copeland A."/>
            <person name="Coutinho P.M."/>
            <person name="de Vries R.P."/>
            <person name="Ferreira P."/>
            <person name="Findley K."/>
            <person name="Foster B."/>
            <person name="Gaskell J."/>
            <person name="Glotzer D."/>
            <person name="Gorecki P."/>
            <person name="Heitman J."/>
            <person name="Hesse C."/>
            <person name="Hori C."/>
            <person name="Igarashi K."/>
            <person name="Jurgens J.A."/>
            <person name="Kallen N."/>
            <person name="Kersten P."/>
            <person name="Kohler A."/>
            <person name="Kuees U."/>
            <person name="Kumar T.K.A."/>
            <person name="Kuo A."/>
            <person name="LaButti K."/>
            <person name="Larrondo L.F."/>
            <person name="Lindquist E."/>
            <person name="Ling A."/>
            <person name="Lombard V."/>
            <person name="Lucas S."/>
            <person name="Lundell T."/>
            <person name="Martin R."/>
            <person name="McLaughlin D.J."/>
            <person name="Morgenstern I."/>
            <person name="Morin E."/>
            <person name="Murat C."/>
            <person name="Nagy L.G."/>
            <person name="Nolan M."/>
            <person name="Ohm R.A."/>
            <person name="Patyshakuliyeva A."/>
            <person name="Rokas A."/>
            <person name="Ruiz-Duenas F.J."/>
            <person name="Sabat G."/>
            <person name="Salamov A."/>
            <person name="Samejima M."/>
            <person name="Schmutz J."/>
            <person name="Slot J.C."/>
            <person name="St John F."/>
            <person name="Stenlid J."/>
            <person name="Sun H."/>
            <person name="Sun S."/>
            <person name="Syed K."/>
            <person name="Tsang A."/>
            <person name="Wiebenga A."/>
            <person name="Young D."/>
            <person name="Pisabarro A."/>
            <person name="Eastwood D.C."/>
            <person name="Martin F."/>
            <person name="Cullen D."/>
            <person name="Grigoriev I.V."/>
            <person name="Hibbett D.S."/>
        </authorList>
    </citation>
    <scope>NUCLEOTIDE SEQUENCE [LARGE SCALE GENOMIC DNA]</scope>
    <source>
        <strain evidence="3">FP-91666</strain>
    </source>
</reference>
<sequence>MSPIPLPPAELAGLIVETVFFGMYLVTFCASIYVLLFQKSTSQYRPTKPLTLISMLIFLCVLTHWILDISRAFEAFIHHKLGDPAVYYADLRQGLNVAKAICYILETIVADVVLVCRLYHICPLRYQIKLKICILPACTTIGILVAGIMVIYHFATNDPEVHIFTSRFRPWITIYFVATLFTNVYSSLIAYWVWRRNESMKDITATPSPVPRVLNYIIESAAIYTICTSYTFIAYLCGSNIQFPGVNAGSPIIGFVFSLIIVRTRFQSPLLMSTSMNAVSYSLSSSTFAKSDTNHVCVKISRDVQVKRDTCDGASITGDGETEVSTEAV</sequence>
<keyword evidence="1" id="KW-0812">Transmembrane</keyword>
<dbReference type="RefSeq" id="XP_007311506.1">
    <property type="nucleotide sequence ID" value="XM_007311444.1"/>
</dbReference>
<feature type="transmembrane region" description="Helical" evidence="1">
    <location>
        <begin position="132"/>
        <end position="152"/>
    </location>
</feature>
<dbReference type="KEGG" id="shs:STEHIDRAFT_163725"/>
<feature type="transmembrane region" description="Helical" evidence="1">
    <location>
        <begin position="12"/>
        <end position="37"/>
    </location>
</feature>
<dbReference type="eggNOG" id="ENOG502SQR7">
    <property type="taxonomic scope" value="Eukaryota"/>
</dbReference>
<proteinExistence type="predicted"/>
<feature type="transmembrane region" description="Helical" evidence="1">
    <location>
        <begin position="241"/>
        <end position="262"/>
    </location>
</feature>
<dbReference type="OMA" id="HWILDIS"/>
<evidence type="ECO:0000256" key="1">
    <source>
        <dbReference type="SAM" id="Phobius"/>
    </source>
</evidence>
<keyword evidence="1" id="KW-1133">Transmembrane helix</keyword>
<evidence type="ECO:0000313" key="3">
    <source>
        <dbReference type="Proteomes" id="UP000053927"/>
    </source>
</evidence>
<keyword evidence="3" id="KW-1185">Reference proteome</keyword>
<name>R7RX28_STEHR</name>
<feature type="transmembrane region" description="Helical" evidence="1">
    <location>
        <begin position="213"/>
        <end position="235"/>
    </location>
</feature>
<dbReference type="EMBL" id="JH687405">
    <property type="protein sequence ID" value="EIM79368.1"/>
    <property type="molecule type" value="Genomic_DNA"/>
</dbReference>
<feature type="transmembrane region" description="Helical" evidence="1">
    <location>
        <begin position="97"/>
        <end position="120"/>
    </location>
</feature>
<organism evidence="2 3">
    <name type="scientific">Stereum hirsutum (strain FP-91666)</name>
    <name type="common">White-rot fungus</name>
    <dbReference type="NCBI Taxonomy" id="721885"/>
    <lineage>
        <taxon>Eukaryota</taxon>
        <taxon>Fungi</taxon>
        <taxon>Dikarya</taxon>
        <taxon>Basidiomycota</taxon>
        <taxon>Agaricomycotina</taxon>
        <taxon>Agaricomycetes</taxon>
        <taxon>Russulales</taxon>
        <taxon>Stereaceae</taxon>
        <taxon>Stereum</taxon>
    </lineage>
</organism>
<keyword evidence="1" id="KW-0472">Membrane</keyword>
<accession>R7RX28</accession>
<feature type="transmembrane region" description="Helical" evidence="1">
    <location>
        <begin position="172"/>
        <end position="193"/>
    </location>
</feature>
<feature type="transmembrane region" description="Helical" evidence="1">
    <location>
        <begin position="49"/>
        <end position="67"/>
    </location>
</feature>
<gene>
    <name evidence="2" type="ORF">STEHIDRAFT_163725</name>
</gene>
<dbReference type="OrthoDB" id="3250682at2759"/>
<dbReference type="AlphaFoldDB" id="R7RX28"/>
<evidence type="ECO:0000313" key="2">
    <source>
        <dbReference type="EMBL" id="EIM79368.1"/>
    </source>
</evidence>
<evidence type="ECO:0008006" key="4">
    <source>
        <dbReference type="Google" id="ProtNLM"/>
    </source>
</evidence>
<dbReference type="GeneID" id="18802421"/>
<protein>
    <recommendedName>
        <fullName evidence="4">Family A G protein-coupled receptor-like protein</fullName>
    </recommendedName>
</protein>